<organism evidence="1 2">
    <name type="scientific">Penicillium thymicola</name>
    <dbReference type="NCBI Taxonomy" id="293382"/>
    <lineage>
        <taxon>Eukaryota</taxon>
        <taxon>Fungi</taxon>
        <taxon>Dikarya</taxon>
        <taxon>Ascomycota</taxon>
        <taxon>Pezizomycotina</taxon>
        <taxon>Eurotiomycetes</taxon>
        <taxon>Eurotiomycetidae</taxon>
        <taxon>Eurotiales</taxon>
        <taxon>Aspergillaceae</taxon>
        <taxon>Penicillium</taxon>
    </lineage>
</organism>
<dbReference type="AlphaFoldDB" id="A0AAI9TIT2"/>
<sequence length="78" mass="8969">MFQVQLICHYPRLSIPTAVLPPPHEYEAQHEGFAKLELNFLLYETLVIIQNLLLASVDYIAFLGKCVDLFDVNTRFTS</sequence>
<reference evidence="1" key="1">
    <citation type="submission" date="2015-06" db="EMBL/GenBank/DDBJ databases">
        <authorList>
            <person name="Nguyen H."/>
        </authorList>
    </citation>
    <scope>NUCLEOTIDE SEQUENCE</scope>
    <source>
        <strain evidence="1">DAOM 180753</strain>
    </source>
</reference>
<protein>
    <submittedName>
        <fullName evidence="1">Uncharacterized protein</fullName>
    </submittedName>
</protein>
<accession>A0AAI9TIT2</accession>
<dbReference type="Proteomes" id="UP001227192">
    <property type="component" value="Unassembled WGS sequence"/>
</dbReference>
<reference evidence="1" key="2">
    <citation type="journal article" date="2016" name="Fungal Biol.">
        <title>Ochratoxin A production by Penicillium thymicola.</title>
        <authorList>
            <person name="Nguyen H.D.T."/>
            <person name="McMullin D.R."/>
            <person name="Ponomareva E."/>
            <person name="Riley R."/>
            <person name="Pomraning K.R."/>
            <person name="Baker S.E."/>
            <person name="Seifert K.A."/>
        </authorList>
    </citation>
    <scope>NUCLEOTIDE SEQUENCE</scope>
    <source>
        <strain evidence="1">DAOM 180753</strain>
    </source>
</reference>
<dbReference type="EMBL" id="LACB01000170">
    <property type="protein sequence ID" value="KAJ9487219.1"/>
    <property type="molecule type" value="Genomic_DNA"/>
</dbReference>
<keyword evidence="2" id="KW-1185">Reference proteome</keyword>
<comment type="caution">
    <text evidence="1">The sequence shown here is derived from an EMBL/GenBank/DDBJ whole genome shotgun (WGS) entry which is preliminary data.</text>
</comment>
<evidence type="ECO:0000313" key="1">
    <source>
        <dbReference type="EMBL" id="KAJ9487219.1"/>
    </source>
</evidence>
<proteinExistence type="predicted"/>
<name>A0AAI9TIT2_PENTH</name>
<gene>
    <name evidence="1" type="ORF">VN97_g6113</name>
</gene>
<evidence type="ECO:0000313" key="2">
    <source>
        <dbReference type="Proteomes" id="UP001227192"/>
    </source>
</evidence>